<sequence>MPVYVQHEILRRIPDVFNAEALWQAPGLSLFSRRPLLRDLLERSPREHRGRAATRCFSHITLALPQEEVDDDYHLSRGARARDLAQSLTSLHQKDFADLLGGEQVRYDVIGTDTLGAGEVEVRFGHAVYLPAPDEKVLYNVSLSRDSAVWHPVCPIYPAQRLVLLGAAGSDASHPSAHWPFGPDATLLILNDGADTPPVVQMRPKEGYSCSYDARSGYYVIRTLPEVAGGTRLLLKVSRSASAPARSHAAGAALPPASAPASASAAQPRPAVWQDRQNGLSMRDSDAGSVKAQHRPVNADVTAIPVQHKPELASSEGDATYAPTSAQRVSLVALALPRLSRYRETGTQALALPFNRKMALAPSADAVISFIVNSNDELYAASAEGRERISAPATFAPVDGTSIALLPAPAAMAERYCALLGLARPLSAAAPAGARFNFGRNSAVLAGLRILGEARFLQRAGGACAGVERIGLSRDAFSFEATPRGFLIGRLSTTQALYHLDDKLAWVANIESASTDAPYLLPRGHHLVAGPYVLRFDA</sequence>
<dbReference type="EMBL" id="WWCL01000001">
    <property type="protein sequence ID" value="MYN44952.1"/>
    <property type="molecule type" value="Genomic_DNA"/>
</dbReference>
<feature type="region of interest" description="Disordered" evidence="1">
    <location>
        <begin position="247"/>
        <end position="273"/>
    </location>
</feature>
<gene>
    <name evidence="2" type="ORF">GTP23_07700</name>
</gene>
<dbReference type="RefSeq" id="WP_161034529.1">
    <property type="nucleotide sequence ID" value="NZ_WWCL01000001.1"/>
</dbReference>
<evidence type="ECO:0000313" key="2">
    <source>
        <dbReference type="EMBL" id="MYN44952.1"/>
    </source>
</evidence>
<comment type="caution">
    <text evidence="2">The sequence shown here is derived from an EMBL/GenBank/DDBJ whole genome shotgun (WGS) entry which is preliminary data.</text>
</comment>
<keyword evidence="3" id="KW-1185">Reference proteome</keyword>
<organism evidence="2 3">
    <name type="scientific">Duganella fentianensis</name>
    <dbReference type="NCBI Taxonomy" id="2692177"/>
    <lineage>
        <taxon>Bacteria</taxon>
        <taxon>Pseudomonadati</taxon>
        <taxon>Pseudomonadota</taxon>
        <taxon>Betaproteobacteria</taxon>
        <taxon>Burkholderiales</taxon>
        <taxon>Oxalobacteraceae</taxon>
        <taxon>Telluria group</taxon>
        <taxon>Duganella</taxon>
    </lineage>
</organism>
<reference evidence="2" key="1">
    <citation type="submission" date="2019-12" db="EMBL/GenBank/DDBJ databases">
        <title>Novel species isolated from a subtropical stream in China.</title>
        <authorList>
            <person name="Lu H."/>
        </authorList>
    </citation>
    <scope>NUCLEOTIDE SEQUENCE [LARGE SCALE GENOMIC DNA]</scope>
    <source>
        <strain evidence="2">FT93W</strain>
    </source>
</reference>
<dbReference type="AlphaFoldDB" id="A0A845HVR5"/>
<feature type="compositionally biased region" description="Low complexity" evidence="1">
    <location>
        <begin position="247"/>
        <end position="271"/>
    </location>
</feature>
<evidence type="ECO:0000313" key="3">
    <source>
        <dbReference type="Proteomes" id="UP000444316"/>
    </source>
</evidence>
<name>A0A845HVR5_9BURK</name>
<accession>A0A845HVR5</accession>
<dbReference type="Proteomes" id="UP000444316">
    <property type="component" value="Unassembled WGS sequence"/>
</dbReference>
<evidence type="ECO:0000256" key="1">
    <source>
        <dbReference type="SAM" id="MobiDB-lite"/>
    </source>
</evidence>
<proteinExistence type="predicted"/>
<protein>
    <submittedName>
        <fullName evidence="2">Uncharacterized protein</fullName>
    </submittedName>
</protein>